<dbReference type="PANTHER" id="PTHR38459">
    <property type="entry name" value="PROPHAGE BACTOPRENOL-LINKED GLUCOSE TRANSLOCASE HOMOLOG"/>
    <property type="match status" value="1"/>
</dbReference>
<keyword evidence="3 6" id="KW-0812">Transmembrane</keyword>
<dbReference type="HOGENOM" id="CLU_083873_1_1_0"/>
<dbReference type="OrthoDB" id="5458791at2"/>
<organism evidence="8 9">
    <name type="scientific">Leptotrichia buccalis (strain ATCC 14201 / DSM 1135 / JCM 12969 / NCTC 10249 / C-1013-b)</name>
    <dbReference type="NCBI Taxonomy" id="523794"/>
    <lineage>
        <taxon>Bacteria</taxon>
        <taxon>Fusobacteriati</taxon>
        <taxon>Fusobacteriota</taxon>
        <taxon>Fusobacteriia</taxon>
        <taxon>Fusobacteriales</taxon>
        <taxon>Leptotrichiaceae</taxon>
        <taxon>Leptotrichia</taxon>
    </lineage>
</organism>
<evidence type="ECO:0000256" key="4">
    <source>
        <dbReference type="ARBA" id="ARBA00022989"/>
    </source>
</evidence>
<feature type="domain" description="GtrA/DPMS transmembrane" evidence="7">
    <location>
        <begin position="10"/>
        <end position="128"/>
    </location>
</feature>
<proteinExistence type="inferred from homology"/>
<accession>C7NDP6</accession>
<evidence type="ECO:0000259" key="7">
    <source>
        <dbReference type="Pfam" id="PF04138"/>
    </source>
</evidence>
<dbReference type="RefSeq" id="WP_015770345.1">
    <property type="nucleotide sequence ID" value="NC_013192.1"/>
</dbReference>
<evidence type="ECO:0000256" key="1">
    <source>
        <dbReference type="ARBA" id="ARBA00004141"/>
    </source>
</evidence>
<feature type="transmembrane region" description="Helical" evidence="6">
    <location>
        <begin position="75"/>
        <end position="99"/>
    </location>
</feature>
<dbReference type="STRING" id="523794.Lebu_2156"/>
<feature type="transmembrane region" description="Helical" evidence="6">
    <location>
        <begin position="105"/>
        <end position="127"/>
    </location>
</feature>
<feature type="transmembrane region" description="Helical" evidence="6">
    <location>
        <begin position="36"/>
        <end position="54"/>
    </location>
</feature>
<feature type="transmembrane region" description="Helical" evidence="6">
    <location>
        <begin position="12"/>
        <end position="30"/>
    </location>
</feature>
<dbReference type="AlphaFoldDB" id="C7NDP6"/>
<keyword evidence="4 6" id="KW-1133">Transmembrane helix</keyword>
<dbReference type="PANTHER" id="PTHR38459:SF1">
    <property type="entry name" value="PROPHAGE BACTOPRENOL-LINKED GLUCOSE TRANSLOCASE HOMOLOG"/>
    <property type="match status" value="1"/>
</dbReference>
<evidence type="ECO:0000313" key="8">
    <source>
        <dbReference type="EMBL" id="ACV40010.1"/>
    </source>
</evidence>
<name>C7NDP6_LEPBD</name>
<sequence length="130" mass="15218">MKKQIVEIFKYGISGTITTVVNLYLLKIFIDFGIYYVLANIISYTISVIVNYILNQRYVFLESARGNTTEAKKQFLKFLVMRVLSLIVDTLLFYIAVSIFGFPVYWSRLILTTVMILVTFVLNKWFIFIK</sequence>
<evidence type="ECO:0000256" key="6">
    <source>
        <dbReference type="SAM" id="Phobius"/>
    </source>
</evidence>
<dbReference type="GO" id="GO:0005886">
    <property type="term" value="C:plasma membrane"/>
    <property type="evidence" value="ECO:0007669"/>
    <property type="project" value="TreeGrafter"/>
</dbReference>
<evidence type="ECO:0000256" key="3">
    <source>
        <dbReference type="ARBA" id="ARBA00022692"/>
    </source>
</evidence>
<comment type="subcellular location">
    <subcellularLocation>
        <location evidence="1">Membrane</location>
        <topology evidence="1">Multi-pass membrane protein</topology>
    </subcellularLocation>
</comment>
<evidence type="ECO:0000313" key="9">
    <source>
        <dbReference type="Proteomes" id="UP000001910"/>
    </source>
</evidence>
<dbReference type="Proteomes" id="UP000001910">
    <property type="component" value="Chromosome"/>
</dbReference>
<protein>
    <submittedName>
        <fullName evidence="8">GtrA family protein</fullName>
    </submittedName>
</protein>
<evidence type="ECO:0000256" key="5">
    <source>
        <dbReference type="ARBA" id="ARBA00023136"/>
    </source>
</evidence>
<dbReference type="KEGG" id="lba:Lebu_2156"/>
<dbReference type="GO" id="GO:0000271">
    <property type="term" value="P:polysaccharide biosynthetic process"/>
    <property type="evidence" value="ECO:0007669"/>
    <property type="project" value="InterPro"/>
</dbReference>
<dbReference type="EMBL" id="CP001685">
    <property type="protein sequence ID" value="ACV40010.1"/>
    <property type="molecule type" value="Genomic_DNA"/>
</dbReference>
<gene>
    <name evidence="8" type="ordered locus">Lebu_2156</name>
</gene>
<dbReference type="Pfam" id="PF04138">
    <property type="entry name" value="GtrA_DPMS_TM"/>
    <property type="match status" value="1"/>
</dbReference>
<dbReference type="eggNOG" id="COG2246">
    <property type="taxonomic scope" value="Bacteria"/>
</dbReference>
<evidence type="ECO:0000256" key="2">
    <source>
        <dbReference type="ARBA" id="ARBA00009399"/>
    </source>
</evidence>
<dbReference type="InterPro" id="IPR007267">
    <property type="entry name" value="GtrA_DPMS_TM"/>
</dbReference>
<keyword evidence="9" id="KW-1185">Reference proteome</keyword>
<reference evidence="8 9" key="1">
    <citation type="journal article" date="2009" name="Stand. Genomic Sci.">
        <title>Complete genome sequence of Leptotrichia buccalis type strain (C-1013-b).</title>
        <authorList>
            <person name="Ivanova N."/>
            <person name="Gronow S."/>
            <person name="Lapidus A."/>
            <person name="Copeland A."/>
            <person name="Glavina Del Rio T."/>
            <person name="Nolan M."/>
            <person name="Lucas S."/>
            <person name="Chen F."/>
            <person name="Tice H."/>
            <person name="Cheng J.F."/>
            <person name="Saunders E."/>
            <person name="Bruce D."/>
            <person name="Goodwin L."/>
            <person name="Brettin T."/>
            <person name="Detter J.C."/>
            <person name="Han C."/>
            <person name="Pitluck S."/>
            <person name="Mikhailova N."/>
            <person name="Pati A."/>
            <person name="Mavrommatis K."/>
            <person name="Chen A."/>
            <person name="Palaniappan K."/>
            <person name="Land M."/>
            <person name="Hauser L."/>
            <person name="Chang Y.J."/>
            <person name="Jeffries C.D."/>
            <person name="Chain P."/>
            <person name="Rohde C."/>
            <person name="Goker M."/>
            <person name="Bristow J."/>
            <person name="Eisen J.A."/>
            <person name="Markowitz V."/>
            <person name="Hugenholtz P."/>
            <person name="Kyrpides N.C."/>
            <person name="Klenk H.P."/>
        </authorList>
    </citation>
    <scope>NUCLEOTIDE SEQUENCE [LARGE SCALE GENOMIC DNA]</scope>
    <source>
        <strain evidence="9">ATCC 14201 / DSM 1135 / JCM 12969 / NCTC 10249 / C-1013-b</strain>
    </source>
</reference>
<keyword evidence="5 6" id="KW-0472">Membrane</keyword>
<dbReference type="InterPro" id="IPR051401">
    <property type="entry name" value="GtrA_CellWall_Glycosyl"/>
</dbReference>
<comment type="similarity">
    <text evidence="2">Belongs to the GtrA family.</text>
</comment>